<organism evidence="2 3">
    <name type="scientific">Candidatus Avisuccinivibrio stercorigallinarum</name>
    <dbReference type="NCBI Taxonomy" id="2840704"/>
    <lineage>
        <taxon>Bacteria</taxon>
        <taxon>Pseudomonadati</taxon>
        <taxon>Pseudomonadota</taxon>
        <taxon>Gammaproteobacteria</taxon>
        <taxon>Aeromonadales</taxon>
        <taxon>Succinivibrionaceae</taxon>
        <taxon>Succinivibrionaceae incertae sedis</taxon>
        <taxon>Candidatus Avisuccinivibrio</taxon>
    </lineage>
</organism>
<comment type="caution">
    <text evidence="2">The sequence shown here is derived from an EMBL/GenBank/DDBJ whole genome shotgun (WGS) entry which is preliminary data.</text>
</comment>
<feature type="region of interest" description="Disordered" evidence="1">
    <location>
        <begin position="1"/>
        <end position="29"/>
    </location>
</feature>
<sequence>MSSTQVKAKASDPKPAANEENLPQQSRRPPVLNLSALKLPGTLCLQVKAFMQHHPQALSQALFFAERCSFAAAAGRPPILQRELCLLQGGGCIPAARYADFYLKEGKARRRPLPPPAPDPGQGAEKSFFILPVGAMPVIYQALIDLHLYARLRSFREQLPELEKIITLICLQVMHPEALLTLKSCQELRAQCYYLTYLKDPQGLAEKLGRHYAAVKTMPREQAERLKIKPDFCYLRLFDTPVGVLPQVRLVLRHSFEWQQGTIAAQRLEALPSRPAGTVFLSDLFKELSFVHALLILRDVDLSGPAELKKALNFGSKAQRNKHYVLLRLTAGLHSPIFASLGWKRRPQITFPELAQDCILRRYVHRLDNTAAPDSEKCLGRQGYAALIRQKLPRINCDTALYLHVFYSEELAQLELSALELQKNQLQQHWLRCHELPSDAPFELTACINQSELKRPGQALCFKAGALEQLYLQRCFHLLLSPIELPLEVLYTCQKQCRE</sequence>
<protein>
    <submittedName>
        <fullName evidence="2">Uncharacterized protein</fullName>
    </submittedName>
</protein>
<gene>
    <name evidence="2" type="ORF">IAB19_10175</name>
</gene>
<evidence type="ECO:0000313" key="3">
    <source>
        <dbReference type="Proteomes" id="UP000823631"/>
    </source>
</evidence>
<name>A0A9D9DC64_9GAMM</name>
<dbReference type="AlphaFoldDB" id="A0A9D9DC64"/>
<evidence type="ECO:0000256" key="1">
    <source>
        <dbReference type="SAM" id="MobiDB-lite"/>
    </source>
</evidence>
<dbReference type="EMBL" id="JADINH010000200">
    <property type="protein sequence ID" value="MBO8416735.1"/>
    <property type="molecule type" value="Genomic_DNA"/>
</dbReference>
<accession>A0A9D9DC64</accession>
<evidence type="ECO:0000313" key="2">
    <source>
        <dbReference type="EMBL" id="MBO8416735.1"/>
    </source>
</evidence>
<dbReference type="Proteomes" id="UP000823631">
    <property type="component" value="Unassembled WGS sequence"/>
</dbReference>
<proteinExistence type="predicted"/>
<reference evidence="2" key="2">
    <citation type="journal article" date="2021" name="PeerJ">
        <title>Extensive microbial diversity within the chicken gut microbiome revealed by metagenomics and culture.</title>
        <authorList>
            <person name="Gilroy R."/>
            <person name="Ravi A."/>
            <person name="Getino M."/>
            <person name="Pursley I."/>
            <person name="Horton D.L."/>
            <person name="Alikhan N.F."/>
            <person name="Baker D."/>
            <person name="Gharbi K."/>
            <person name="Hall N."/>
            <person name="Watson M."/>
            <person name="Adriaenssens E.M."/>
            <person name="Foster-Nyarko E."/>
            <person name="Jarju S."/>
            <person name="Secka A."/>
            <person name="Antonio M."/>
            <person name="Oren A."/>
            <person name="Chaudhuri R.R."/>
            <person name="La Ragione R."/>
            <person name="Hildebrand F."/>
            <person name="Pallen M.J."/>
        </authorList>
    </citation>
    <scope>NUCLEOTIDE SEQUENCE</scope>
    <source>
        <strain evidence="2">17213</strain>
    </source>
</reference>
<feature type="non-terminal residue" evidence="2">
    <location>
        <position position="499"/>
    </location>
</feature>
<reference evidence="2" key="1">
    <citation type="submission" date="2020-10" db="EMBL/GenBank/DDBJ databases">
        <authorList>
            <person name="Gilroy R."/>
        </authorList>
    </citation>
    <scope>NUCLEOTIDE SEQUENCE</scope>
    <source>
        <strain evidence="2">17213</strain>
    </source>
</reference>